<dbReference type="EMBL" id="PUBV01000008">
    <property type="protein sequence ID" value="PWB08045.1"/>
    <property type="molecule type" value="Genomic_DNA"/>
</dbReference>
<dbReference type="Pfam" id="PF16271">
    <property type="entry name" value="DUF4924"/>
    <property type="match status" value="1"/>
</dbReference>
<accession>A0A2V1ITG6</accession>
<dbReference type="Proteomes" id="UP000244925">
    <property type="component" value="Unassembled WGS sequence"/>
</dbReference>
<dbReference type="GeneID" id="93423848"/>
<proteinExistence type="predicted"/>
<gene>
    <name evidence="1" type="ORF">C5O25_05470</name>
</gene>
<keyword evidence="2" id="KW-1185">Reference proteome</keyword>
<comment type="caution">
    <text evidence="1">The sequence shown here is derived from an EMBL/GenBank/DDBJ whole genome shotgun (WGS) entry which is preliminary data.</text>
</comment>
<evidence type="ECO:0000313" key="2">
    <source>
        <dbReference type="Proteomes" id="UP000244925"/>
    </source>
</evidence>
<dbReference type="InterPro" id="IPR032574">
    <property type="entry name" value="DUF4924"/>
</dbReference>
<reference evidence="2" key="1">
    <citation type="submission" date="2018-02" db="EMBL/GenBank/DDBJ databases">
        <authorList>
            <person name="Clavel T."/>
            <person name="Strowig T."/>
        </authorList>
    </citation>
    <scope>NUCLEOTIDE SEQUENCE [LARGE SCALE GENOMIC DNA]</scope>
    <source>
        <strain evidence="2">DSM 100764</strain>
    </source>
</reference>
<dbReference type="RefSeq" id="WP_107035729.1">
    <property type="nucleotide sequence ID" value="NZ_CP098825.1"/>
</dbReference>
<organism evidence="1 2">
    <name type="scientific">Paramuribaculum intestinale</name>
    <dbReference type="NCBI Taxonomy" id="2094151"/>
    <lineage>
        <taxon>Bacteria</taxon>
        <taxon>Pseudomonadati</taxon>
        <taxon>Bacteroidota</taxon>
        <taxon>Bacteroidia</taxon>
        <taxon>Bacteroidales</taxon>
        <taxon>Muribaculaceae</taxon>
        <taxon>Paramuribaculum</taxon>
    </lineage>
</organism>
<name>A0A2V1ITG6_9BACT</name>
<evidence type="ECO:0000313" key="1">
    <source>
        <dbReference type="EMBL" id="PWB08045.1"/>
    </source>
</evidence>
<protein>
    <submittedName>
        <fullName evidence="1">DUF4924 domain-containing protein</fullName>
    </submittedName>
</protein>
<sequence length="185" mass="21881">MFTASEKRKENIAEYLLYMWQIEDIIRANDLDIDRIKANVIDRYTGLSDEQRLQMTEWYESLIDMMRREGVAKSGHLQLNRNVIVQLVDLHMALLKDPRFAEYTAEFYRTLPYIVELRAKSGDERPGEIETCFNALYGMLMLRLQHKEITDATRQAITQISKFIALLAHNFKLDENDELFQQEQQ</sequence>
<dbReference type="AlphaFoldDB" id="A0A2V1ITG6"/>